<accession>X0SQ92</accession>
<dbReference type="GO" id="GO:0006260">
    <property type="term" value="P:DNA replication"/>
    <property type="evidence" value="ECO:0007669"/>
    <property type="project" value="InterPro"/>
</dbReference>
<sequence>GPDIVFIDGAYLLADDSGSDNNTVRMQGLSQGLKVMARALSIPTVVTLQQGGGSTRKGGGEMENTYGSRAFAMDCDTIIEVYGEVETPVRYLKVLKQREGELGQVAINFHSREKIDFSELGTQQAIADSQKVPNDRQIAVD</sequence>
<organism evidence="1">
    <name type="scientific">marine sediment metagenome</name>
    <dbReference type="NCBI Taxonomy" id="412755"/>
    <lineage>
        <taxon>unclassified sequences</taxon>
        <taxon>metagenomes</taxon>
        <taxon>ecological metagenomes</taxon>
    </lineage>
</organism>
<dbReference type="EMBL" id="BARS01007449">
    <property type="protein sequence ID" value="GAF83254.1"/>
    <property type="molecule type" value="Genomic_DNA"/>
</dbReference>
<dbReference type="GO" id="GO:0005524">
    <property type="term" value="F:ATP binding"/>
    <property type="evidence" value="ECO:0007669"/>
    <property type="project" value="InterPro"/>
</dbReference>
<dbReference type="SUPFAM" id="SSF52540">
    <property type="entry name" value="P-loop containing nucleoside triphosphate hydrolases"/>
    <property type="match status" value="1"/>
</dbReference>
<name>X0SQ92_9ZZZZ</name>
<proteinExistence type="predicted"/>
<feature type="non-terminal residue" evidence="1">
    <location>
        <position position="1"/>
    </location>
</feature>
<comment type="caution">
    <text evidence="1">The sequence shown here is derived from an EMBL/GenBank/DDBJ whole genome shotgun (WGS) entry which is preliminary data.</text>
</comment>
<dbReference type="AlphaFoldDB" id="X0SQ92"/>
<dbReference type="InterPro" id="IPR027417">
    <property type="entry name" value="P-loop_NTPase"/>
</dbReference>
<reference evidence="1" key="1">
    <citation type="journal article" date="2014" name="Front. Microbiol.">
        <title>High frequency of phylogenetically diverse reductive dehalogenase-homologous genes in deep subseafloor sedimentary metagenomes.</title>
        <authorList>
            <person name="Kawai M."/>
            <person name="Futagami T."/>
            <person name="Toyoda A."/>
            <person name="Takaki Y."/>
            <person name="Nishi S."/>
            <person name="Hori S."/>
            <person name="Arai W."/>
            <person name="Tsubouchi T."/>
            <person name="Morono Y."/>
            <person name="Uchiyama I."/>
            <person name="Ito T."/>
            <person name="Fujiyama A."/>
            <person name="Inagaki F."/>
            <person name="Takami H."/>
        </authorList>
    </citation>
    <scope>NUCLEOTIDE SEQUENCE</scope>
    <source>
        <strain evidence="1">Expedition CK06-06</strain>
    </source>
</reference>
<gene>
    <name evidence="1" type="ORF">S01H1_14339</name>
</gene>
<dbReference type="Gene3D" id="3.40.50.300">
    <property type="entry name" value="P-loop containing nucleotide triphosphate hydrolases"/>
    <property type="match status" value="1"/>
</dbReference>
<protein>
    <submittedName>
        <fullName evidence="1">Uncharacterized protein</fullName>
    </submittedName>
</protein>
<evidence type="ECO:0000313" key="1">
    <source>
        <dbReference type="EMBL" id="GAF83254.1"/>
    </source>
</evidence>
<dbReference type="GO" id="GO:0003678">
    <property type="term" value="F:DNA helicase activity"/>
    <property type="evidence" value="ECO:0007669"/>
    <property type="project" value="InterPro"/>
</dbReference>